<dbReference type="AlphaFoldDB" id="A0A6L3N630"/>
<comment type="caution">
    <text evidence="6">The sequence shown here is derived from an EMBL/GenBank/DDBJ whole genome shotgun (WGS) entry which is preliminary data.</text>
</comment>
<dbReference type="GO" id="GO:0005886">
    <property type="term" value="C:plasma membrane"/>
    <property type="evidence" value="ECO:0007669"/>
    <property type="project" value="UniProtKB-SubCell"/>
</dbReference>
<dbReference type="InterPro" id="IPR002781">
    <property type="entry name" value="TM_pro_TauE-like"/>
</dbReference>
<evidence type="ECO:0000256" key="4">
    <source>
        <dbReference type="ARBA" id="ARBA00023136"/>
    </source>
</evidence>
<sequence length="76" mass="7442">MLISLVLGSLVGAVLGLTGAGGGILAVPALVVGMGWPMQQATPVALVAVAGSAALGALEGFRRGLVRYRAALLMAV</sequence>
<keyword evidence="3 5" id="KW-1133">Transmembrane helix</keyword>
<dbReference type="Pfam" id="PF01925">
    <property type="entry name" value="TauE"/>
    <property type="match status" value="1"/>
</dbReference>
<dbReference type="RefSeq" id="WP_151007094.1">
    <property type="nucleotide sequence ID" value="NZ_VZOL01000971.1"/>
</dbReference>
<dbReference type="Proteomes" id="UP000473571">
    <property type="component" value="Unassembled WGS sequence"/>
</dbReference>
<keyword evidence="4 5" id="KW-0472">Membrane</keyword>
<evidence type="ECO:0000313" key="7">
    <source>
        <dbReference type="Proteomes" id="UP000473571"/>
    </source>
</evidence>
<proteinExistence type="inferred from homology"/>
<reference evidence="6 7" key="1">
    <citation type="submission" date="2019-09" db="EMBL/GenBank/DDBJ databases">
        <title>Draft genome sequences of 48 bacterial type strains from the CCUG.</title>
        <authorList>
            <person name="Tunovic T."/>
            <person name="Pineiro-Iglesias B."/>
            <person name="Unosson C."/>
            <person name="Inganas E."/>
            <person name="Ohlen M."/>
            <person name="Cardew S."/>
            <person name="Jensie-Markopoulos S."/>
            <person name="Salva-Serra F."/>
            <person name="Jaen-Luchoro D."/>
            <person name="Karlsson R."/>
            <person name="Svensson-Stadler L."/>
            <person name="Chun J."/>
            <person name="Moore E."/>
        </authorList>
    </citation>
    <scope>NUCLEOTIDE SEQUENCE [LARGE SCALE GENOMIC DNA]</scope>
    <source>
        <strain evidence="6 7">CCUG 65687</strain>
    </source>
</reference>
<keyword evidence="2 5" id="KW-0812">Transmembrane</keyword>
<evidence type="ECO:0000256" key="1">
    <source>
        <dbReference type="ARBA" id="ARBA00004141"/>
    </source>
</evidence>
<keyword evidence="5" id="KW-1003">Cell membrane</keyword>
<protein>
    <recommendedName>
        <fullName evidence="5">Probable membrane transporter protein</fullName>
    </recommendedName>
</protein>
<dbReference type="EMBL" id="VZOL01000971">
    <property type="protein sequence ID" value="KAB0645141.1"/>
    <property type="molecule type" value="Genomic_DNA"/>
</dbReference>
<evidence type="ECO:0000256" key="5">
    <source>
        <dbReference type="RuleBase" id="RU363041"/>
    </source>
</evidence>
<comment type="subcellular location">
    <subcellularLocation>
        <location evidence="5">Cell membrane</location>
        <topology evidence="5">Multi-pass membrane protein</topology>
    </subcellularLocation>
    <subcellularLocation>
        <location evidence="1">Membrane</location>
        <topology evidence="1">Multi-pass membrane protein</topology>
    </subcellularLocation>
</comment>
<evidence type="ECO:0000256" key="3">
    <source>
        <dbReference type="ARBA" id="ARBA00022989"/>
    </source>
</evidence>
<name>A0A6L3N630_9BURK</name>
<feature type="transmembrane region" description="Helical" evidence="5">
    <location>
        <begin position="42"/>
        <end position="61"/>
    </location>
</feature>
<organism evidence="6 7">
    <name type="scientific">Burkholderia territorii</name>
    <dbReference type="NCBI Taxonomy" id="1503055"/>
    <lineage>
        <taxon>Bacteria</taxon>
        <taxon>Pseudomonadati</taxon>
        <taxon>Pseudomonadota</taxon>
        <taxon>Betaproteobacteria</taxon>
        <taxon>Burkholderiales</taxon>
        <taxon>Burkholderiaceae</taxon>
        <taxon>Burkholderia</taxon>
        <taxon>Burkholderia cepacia complex</taxon>
    </lineage>
</organism>
<comment type="similarity">
    <text evidence="5">Belongs to the 4-toluene sulfonate uptake permease (TSUP) (TC 2.A.102) family.</text>
</comment>
<accession>A0A6L3N630</accession>
<evidence type="ECO:0000256" key="2">
    <source>
        <dbReference type="ARBA" id="ARBA00022692"/>
    </source>
</evidence>
<gene>
    <name evidence="6" type="ORF">F7R13_32425</name>
</gene>
<feature type="non-terminal residue" evidence="6">
    <location>
        <position position="76"/>
    </location>
</feature>
<evidence type="ECO:0000313" key="6">
    <source>
        <dbReference type="EMBL" id="KAB0645141.1"/>
    </source>
</evidence>